<dbReference type="SUPFAM" id="SSF46689">
    <property type="entry name" value="Homeodomain-like"/>
    <property type="match status" value="1"/>
</dbReference>
<keyword evidence="7" id="KW-1185">Reference proteome</keyword>
<keyword evidence="2 4" id="KW-0238">DNA-binding</keyword>
<dbReference type="RefSeq" id="WP_052051435.1">
    <property type="nucleotide sequence ID" value="NZ_JACAOJ010000040.1"/>
</dbReference>
<gene>
    <name evidence="6" type="ORF">AtDm6_2560</name>
</gene>
<dbReference type="GO" id="GO:0000976">
    <property type="term" value="F:transcription cis-regulatory region binding"/>
    <property type="evidence" value="ECO:0007669"/>
    <property type="project" value="TreeGrafter"/>
</dbReference>
<comment type="caution">
    <text evidence="6">The sequence shown here is derived from an EMBL/GenBank/DDBJ whole genome shotgun (WGS) entry which is preliminary data.</text>
</comment>
<evidence type="ECO:0000256" key="1">
    <source>
        <dbReference type="ARBA" id="ARBA00023015"/>
    </source>
</evidence>
<dbReference type="PANTHER" id="PTHR30055:SF234">
    <property type="entry name" value="HTH-TYPE TRANSCRIPTIONAL REGULATOR BETI"/>
    <property type="match status" value="1"/>
</dbReference>
<dbReference type="AlphaFoldDB" id="A0A095AZH3"/>
<keyword evidence="3" id="KW-0804">Transcription</keyword>
<dbReference type="InterPro" id="IPR001647">
    <property type="entry name" value="HTH_TetR"/>
</dbReference>
<evidence type="ECO:0000313" key="7">
    <source>
        <dbReference type="Proteomes" id="UP000029448"/>
    </source>
</evidence>
<evidence type="ECO:0000256" key="2">
    <source>
        <dbReference type="ARBA" id="ARBA00023125"/>
    </source>
</evidence>
<dbReference type="InterPro" id="IPR050109">
    <property type="entry name" value="HTH-type_TetR-like_transc_reg"/>
</dbReference>
<dbReference type="Proteomes" id="UP000029448">
    <property type="component" value="Unassembled WGS sequence"/>
</dbReference>
<reference evidence="6 7" key="1">
    <citation type="submission" date="2014-06" db="EMBL/GenBank/DDBJ databases">
        <title>Functional and comparative genomic analyses of the Drosophila gut microbiota identify candidate symbiosis factors.</title>
        <authorList>
            <person name="Newell P.D."/>
            <person name="Chaston J.M."/>
            <person name="Douglas A.E."/>
        </authorList>
    </citation>
    <scope>NUCLEOTIDE SEQUENCE [LARGE SCALE GENOMIC DNA]</scope>
    <source>
        <strain evidence="6 7">DmCS_006</strain>
    </source>
</reference>
<dbReference type="PRINTS" id="PR00455">
    <property type="entry name" value="HTHTETR"/>
</dbReference>
<feature type="DNA-binding region" description="H-T-H motif" evidence="4">
    <location>
        <begin position="33"/>
        <end position="52"/>
    </location>
</feature>
<dbReference type="InterPro" id="IPR009057">
    <property type="entry name" value="Homeodomain-like_sf"/>
</dbReference>
<dbReference type="GeneID" id="89478745"/>
<sequence length="191" mass="21494">MKKLGKTSGDARKARIVEAAVDVFRRYGFERTKMTDIAKAAGLTRPTLYLTFPAKEDIFSASVETLFKELLEKIAREADLQDSLQKKIESACSTWCFFVFDITLSNPDASDLFDLRFPVVRACHADFEDLLIELIAPDRNDSAQLKYVRAMAHMMVAALKGFKEVATTRDELKCFIADLCKVVAVNLRQGN</sequence>
<dbReference type="PROSITE" id="PS50977">
    <property type="entry name" value="HTH_TETR_2"/>
    <property type="match status" value="1"/>
</dbReference>
<keyword evidence="1" id="KW-0805">Transcription regulation</keyword>
<dbReference type="PANTHER" id="PTHR30055">
    <property type="entry name" value="HTH-TYPE TRANSCRIPTIONAL REGULATOR RUTR"/>
    <property type="match status" value="1"/>
</dbReference>
<protein>
    <submittedName>
        <fullName evidence="6">Transcriptional regulator, TetR family</fullName>
    </submittedName>
</protein>
<dbReference type="GO" id="GO:0003700">
    <property type="term" value="F:DNA-binding transcription factor activity"/>
    <property type="evidence" value="ECO:0007669"/>
    <property type="project" value="TreeGrafter"/>
</dbReference>
<accession>A0A095AZH3</accession>
<evidence type="ECO:0000259" key="5">
    <source>
        <dbReference type="PROSITE" id="PS50977"/>
    </source>
</evidence>
<evidence type="ECO:0000313" key="6">
    <source>
        <dbReference type="EMBL" id="KGB22158.1"/>
    </source>
</evidence>
<dbReference type="EMBL" id="JOKM01000086">
    <property type="protein sequence ID" value="KGB22158.1"/>
    <property type="molecule type" value="Genomic_DNA"/>
</dbReference>
<feature type="domain" description="HTH tetR-type" evidence="5">
    <location>
        <begin position="10"/>
        <end position="70"/>
    </location>
</feature>
<evidence type="ECO:0000256" key="3">
    <source>
        <dbReference type="ARBA" id="ARBA00023163"/>
    </source>
</evidence>
<evidence type="ECO:0000256" key="4">
    <source>
        <dbReference type="PROSITE-ProRule" id="PRU00335"/>
    </source>
</evidence>
<organism evidence="6 7">
    <name type="scientific">Acetobacter tropicalis</name>
    <dbReference type="NCBI Taxonomy" id="104102"/>
    <lineage>
        <taxon>Bacteria</taxon>
        <taxon>Pseudomonadati</taxon>
        <taxon>Pseudomonadota</taxon>
        <taxon>Alphaproteobacteria</taxon>
        <taxon>Acetobacterales</taxon>
        <taxon>Acetobacteraceae</taxon>
        <taxon>Acetobacter</taxon>
    </lineage>
</organism>
<dbReference type="Gene3D" id="1.10.357.10">
    <property type="entry name" value="Tetracycline Repressor, domain 2"/>
    <property type="match status" value="1"/>
</dbReference>
<dbReference type="PATRIC" id="fig|104102.7.peg.2529"/>
<name>A0A095AZH3_9PROT</name>
<dbReference type="Pfam" id="PF00440">
    <property type="entry name" value="TetR_N"/>
    <property type="match status" value="1"/>
</dbReference>
<proteinExistence type="predicted"/>